<sequence>MDQRIKKLADSAFEKFGLAEYYLGRTGFYQDSPFQNKTVYTLCMEWFPNGTAAEDDESNPEGTAVIEVAIPSNKTKSAIFVGGKTLADGVIFVPGDRGSMIDWIEKETGLSYGQQFMLTKEEGRRLHFSAAVNGTALYPGGYIELETDEEGRLITFSSNGSFPEADQVQEEKYALSLEDIDEDLLREQLIFAQFPNREKEKWFSLFAIEEIFVKNDRMKTIEFDPIGMEPKLMVDQVIDWDKPSDVPFERKPIIESEDIGADQAFGGEPHIESCPIREEETDKCADAVRQVLSREYPGESGQWTLKTLRRSRGCIDAVLRKSGQDSSVFKRKLTVVIDAHSFEPRNYFDNRMMLDMFDGYQAPGKIAVIKEEAFEMLKSSFFLKPVYVYDVEREKYVLCGKLDCLHAVDAETGEIVLLDDI</sequence>
<reference evidence="1 2" key="1">
    <citation type="submission" date="2019-08" db="EMBL/GenBank/DDBJ databases">
        <title>Bacillus genomes from the desert of Cuatro Cienegas, Coahuila.</title>
        <authorList>
            <person name="Olmedo-Alvarez G."/>
        </authorList>
    </citation>
    <scope>NUCLEOTIDE SEQUENCE [LARGE SCALE GENOMIC DNA]</scope>
    <source>
        <strain evidence="1 2">CH37_1T</strain>
    </source>
</reference>
<dbReference type="AlphaFoldDB" id="A0A5D4S6T3"/>
<evidence type="ECO:0000313" key="2">
    <source>
        <dbReference type="Proteomes" id="UP000323732"/>
    </source>
</evidence>
<name>A0A5D4S6T3_9BACI</name>
<evidence type="ECO:0000313" key="1">
    <source>
        <dbReference type="EMBL" id="TYS59403.1"/>
    </source>
</evidence>
<accession>A0A5D4S6T3</accession>
<organism evidence="1 2">
    <name type="scientific">Bacillus infantis</name>
    <dbReference type="NCBI Taxonomy" id="324767"/>
    <lineage>
        <taxon>Bacteria</taxon>
        <taxon>Bacillati</taxon>
        <taxon>Bacillota</taxon>
        <taxon>Bacilli</taxon>
        <taxon>Bacillales</taxon>
        <taxon>Bacillaceae</taxon>
        <taxon>Bacillus</taxon>
    </lineage>
</organism>
<dbReference type="Proteomes" id="UP000323732">
    <property type="component" value="Unassembled WGS sequence"/>
</dbReference>
<proteinExistence type="predicted"/>
<protein>
    <submittedName>
        <fullName evidence="1">Uncharacterized protein</fullName>
    </submittedName>
</protein>
<dbReference type="RefSeq" id="WP_148950933.1">
    <property type="nucleotide sequence ID" value="NZ_JAWVOZ010000002.1"/>
</dbReference>
<gene>
    <name evidence="1" type="ORF">FZD47_22130</name>
</gene>
<dbReference type="EMBL" id="VTES01000008">
    <property type="protein sequence ID" value="TYS59403.1"/>
    <property type="molecule type" value="Genomic_DNA"/>
</dbReference>
<comment type="caution">
    <text evidence="1">The sequence shown here is derived from an EMBL/GenBank/DDBJ whole genome shotgun (WGS) entry which is preliminary data.</text>
</comment>